<dbReference type="InterPro" id="IPR020472">
    <property type="entry name" value="WD40_PAC1"/>
</dbReference>
<dbReference type="OrthoDB" id="408728at2759"/>
<dbReference type="PROSITE" id="PS50294">
    <property type="entry name" value="WD_REPEATS_REGION"/>
    <property type="match status" value="3"/>
</dbReference>
<organism evidence="5 6">
    <name type="scientific">Spirodela intermedia</name>
    <name type="common">Intermediate duckweed</name>
    <dbReference type="NCBI Taxonomy" id="51605"/>
    <lineage>
        <taxon>Eukaryota</taxon>
        <taxon>Viridiplantae</taxon>
        <taxon>Streptophyta</taxon>
        <taxon>Embryophyta</taxon>
        <taxon>Tracheophyta</taxon>
        <taxon>Spermatophyta</taxon>
        <taxon>Magnoliopsida</taxon>
        <taxon>Liliopsida</taxon>
        <taxon>Araceae</taxon>
        <taxon>Lemnoideae</taxon>
        <taxon>Spirodela</taxon>
    </lineage>
</organism>
<dbReference type="Gene3D" id="2.130.10.10">
    <property type="entry name" value="YVTN repeat-like/Quinoprotein amine dehydrogenase"/>
    <property type="match status" value="1"/>
</dbReference>
<feature type="repeat" description="WD" evidence="3">
    <location>
        <begin position="369"/>
        <end position="401"/>
    </location>
</feature>
<keyword evidence="1 3" id="KW-0853">WD repeat</keyword>
<sequence>MTDGGFNSPKEEDEEEPQFFDASDDILSASESSPSSPSPRQRVIPTLDFLHCVCRDLQSGFLAGSLESVEDRRQRFLAWMRSNSMFSPGPCSSADQGIPAQEEEAAEDGERIAAGISELDGGAATAVPGLCRITNLDDGRVFVVDRLGQDGAVSGLREVSSDRVLTADEFHRELGPSSFVRRFMRREDNMSTSSTASTKRRRTRWLRRLGIAACIMDRGDEEPSVSSSSFEADASPKDRVRRLKVRAYRKISKEFSGVYTGQEIIAHKGAILAMKFSPDGRYLATGGEDRVVRVWAVAAQERTQEDDLPKDDPSSIYFSVNQNSELTPIGTSKEEELGPVKGLRRTTDSACIVIPTEVCRISEEPLHEFVGHSGDILDLSWSKNNYLLSSSTDNTVQLWKVGSDSFGKVFSHGNYVTCVQFNPNDEGYFISGSIDGKVRIWEISSGHVVKWIDVREIVTAVCFDPNGKGIVVGTISGRCLFYDSSDRRLQLVSVVLLQGKKKSACSRITGFQFCPSDSRKLLVTSADSQVRILEEFSVVCKFKGLRNSGSQISASFTADGRYVVSGSEDSNVYVWNCGEEEDRRPTRARSASCYERFPSTSASVAVPWPGEEVSRLAAAKSRNLARQMEILRNLAAVAGGRSGLYLSASGGLTLAQSFFSEFLLPKGSATWPEEKLLLPSRSPAGAVPALRRSQCKLLRACFQSLAPPPHAWGRVIVTGGWDGRIRSFHNYGLPVPAS</sequence>
<feature type="repeat" description="WD" evidence="3">
    <location>
        <begin position="553"/>
        <end position="576"/>
    </location>
</feature>
<evidence type="ECO:0000256" key="1">
    <source>
        <dbReference type="ARBA" id="ARBA00022574"/>
    </source>
</evidence>
<evidence type="ECO:0000256" key="2">
    <source>
        <dbReference type="ARBA" id="ARBA00022737"/>
    </source>
</evidence>
<feature type="compositionally biased region" description="Low complexity" evidence="4">
    <location>
        <begin position="28"/>
        <end position="39"/>
    </location>
</feature>
<dbReference type="SMART" id="SM00320">
    <property type="entry name" value="WD40"/>
    <property type="match status" value="6"/>
</dbReference>
<feature type="region of interest" description="Disordered" evidence="4">
    <location>
        <begin position="1"/>
        <end position="41"/>
    </location>
</feature>
<reference evidence="5" key="1">
    <citation type="submission" date="2020-02" db="EMBL/GenBank/DDBJ databases">
        <authorList>
            <person name="Scholz U."/>
            <person name="Mascher M."/>
            <person name="Fiebig A."/>
        </authorList>
    </citation>
    <scope>NUCLEOTIDE SEQUENCE</scope>
</reference>
<keyword evidence="6" id="KW-1185">Reference proteome</keyword>
<keyword evidence="2" id="KW-0677">Repeat</keyword>
<dbReference type="CDD" id="cd00200">
    <property type="entry name" value="WD40"/>
    <property type="match status" value="1"/>
</dbReference>
<proteinExistence type="predicted"/>
<evidence type="ECO:0000256" key="3">
    <source>
        <dbReference type="PROSITE-ProRule" id="PRU00221"/>
    </source>
</evidence>
<dbReference type="AlphaFoldDB" id="A0A7I8K5F3"/>
<evidence type="ECO:0000256" key="4">
    <source>
        <dbReference type="SAM" id="MobiDB-lite"/>
    </source>
</evidence>
<dbReference type="InterPro" id="IPR036322">
    <property type="entry name" value="WD40_repeat_dom_sf"/>
</dbReference>
<evidence type="ECO:0000313" key="5">
    <source>
        <dbReference type="EMBL" id="CAA7391907.1"/>
    </source>
</evidence>
<protein>
    <submittedName>
        <fullName evidence="5">Uncharacterized protein</fullName>
    </submittedName>
</protein>
<dbReference type="PRINTS" id="PR00320">
    <property type="entry name" value="GPROTEINBRPT"/>
</dbReference>
<dbReference type="SUPFAM" id="SSF50978">
    <property type="entry name" value="WD40 repeat-like"/>
    <property type="match status" value="1"/>
</dbReference>
<evidence type="ECO:0000313" key="6">
    <source>
        <dbReference type="Proteomes" id="UP000663760"/>
    </source>
</evidence>
<dbReference type="PANTHER" id="PTHR14221:SF0">
    <property type="entry name" value="WD REPEAT-CONTAINING PROTEIN 44"/>
    <property type="match status" value="1"/>
</dbReference>
<dbReference type="InterPro" id="IPR015943">
    <property type="entry name" value="WD40/YVTN_repeat-like_dom_sf"/>
</dbReference>
<feature type="compositionally biased region" description="Acidic residues" evidence="4">
    <location>
        <begin position="11"/>
        <end position="24"/>
    </location>
</feature>
<dbReference type="PROSITE" id="PS50082">
    <property type="entry name" value="WD_REPEATS_2"/>
    <property type="match status" value="4"/>
</dbReference>
<dbReference type="EMBL" id="LR746265">
    <property type="protein sequence ID" value="CAA7391907.1"/>
    <property type="molecule type" value="Genomic_DNA"/>
</dbReference>
<dbReference type="Proteomes" id="UP000663760">
    <property type="component" value="Chromosome 2"/>
</dbReference>
<dbReference type="Pfam" id="PF00400">
    <property type="entry name" value="WD40"/>
    <property type="match status" value="4"/>
</dbReference>
<gene>
    <name evidence="5" type="ORF">SI8410_02003106</name>
</gene>
<accession>A0A7I8K5F3</accession>
<feature type="repeat" description="WD" evidence="3">
    <location>
        <begin position="409"/>
        <end position="451"/>
    </location>
</feature>
<dbReference type="InterPro" id="IPR040324">
    <property type="entry name" value="WDR44/Dgr2"/>
</dbReference>
<dbReference type="InterPro" id="IPR001680">
    <property type="entry name" value="WD40_rpt"/>
</dbReference>
<dbReference type="PANTHER" id="PTHR14221">
    <property type="entry name" value="WD REPEAT DOMAIN 44"/>
    <property type="match status" value="1"/>
</dbReference>
<name>A0A7I8K5F3_SPIIN</name>
<feature type="repeat" description="WD" evidence="3">
    <location>
        <begin position="264"/>
        <end position="305"/>
    </location>
</feature>